<accession>A0A2I9LP27</accession>
<feature type="signal peptide" evidence="5">
    <location>
        <begin position="1"/>
        <end position="21"/>
    </location>
</feature>
<dbReference type="PANTHER" id="PTHR14186:SF20">
    <property type="entry name" value="CYSTEINE-RICH MOTOR NEURON 1 PROTEIN-LIKE"/>
    <property type="match status" value="1"/>
</dbReference>
<keyword evidence="2" id="KW-0964">Secreted</keyword>
<dbReference type="PROSITE" id="PS51323">
    <property type="entry name" value="IGFBP_N_2"/>
    <property type="match status" value="1"/>
</dbReference>
<proteinExistence type="predicted"/>
<dbReference type="InterPro" id="IPR009030">
    <property type="entry name" value="Growth_fac_rcpt_cys_sf"/>
</dbReference>
<dbReference type="PANTHER" id="PTHR14186">
    <property type="entry name" value="INSULIN-LIKE GROWTH FACTOR BINDING PROTEIN-RELATED"/>
    <property type="match status" value="1"/>
</dbReference>
<organism evidence="7">
    <name type="scientific">Centruroides hentzi</name>
    <dbReference type="NCBI Taxonomy" id="88313"/>
    <lineage>
        <taxon>Eukaryota</taxon>
        <taxon>Metazoa</taxon>
        <taxon>Ecdysozoa</taxon>
        <taxon>Arthropoda</taxon>
        <taxon>Chelicerata</taxon>
        <taxon>Arachnida</taxon>
        <taxon>Scorpiones</taxon>
        <taxon>Buthida</taxon>
        <taxon>Buthoidea</taxon>
        <taxon>Buthidae</taxon>
        <taxon>Centruroides</taxon>
    </lineage>
</organism>
<dbReference type="GO" id="GO:0005520">
    <property type="term" value="F:insulin-like growth factor binding"/>
    <property type="evidence" value="ECO:0007669"/>
    <property type="project" value="InterPro"/>
</dbReference>
<evidence type="ECO:0000259" key="6">
    <source>
        <dbReference type="PROSITE" id="PS51323"/>
    </source>
</evidence>
<keyword evidence="4" id="KW-1015">Disulfide bond</keyword>
<dbReference type="GO" id="GO:0009966">
    <property type="term" value="P:regulation of signal transduction"/>
    <property type="evidence" value="ECO:0007669"/>
    <property type="project" value="TreeGrafter"/>
</dbReference>
<evidence type="ECO:0000256" key="5">
    <source>
        <dbReference type="SAM" id="SignalP"/>
    </source>
</evidence>
<protein>
    <submittedName>
        <fullName evidence="7">Putative insulin-like protein growth factor binding protein</fullName>
    </submittedName>
</protein>
<dbReference type="SMART" id="SM00121">
    <property type="entry name" value="IB"/>
    <property type="match status" value="1"/>
</dbReference>
<feature type="domain" description="IGFBP N-terminal" evidence="6">
    <location>
        <begin position="20"/>
        <end position="106"/>
    </location>
</feature>
<evidence type="ECO:0000313" key="7">
    <source>
        <dbReference type="EMBL" id="MBW20149.1"/>
    </source>
</evidence>
<dbReference type="GO" id="GO:0005576">
    <property type="term" value="C:extracellular region"/>
    <property type="evidence" value="ECO:0007669"/>
    <property type="project" value="UniProtKB-SubCell"/>
</dbReference>
<evidence type="ECO:0000256" key="4">
    <source>
        <dbReference type="ARBA" id="ARBA00023157"/>
    </source>
</evidence>
<evidence type="ECO:0000256" key="3">
    <source>
        <dbReference type="ARBA" id="ARBA00022729"/>
    </source>
</evidence>
<dbReference type="EMBL" id="GFWZ01000159">
    <property type="protein sequence ID" value="MBW20149.1"/>
    <property type="molecule type" value="Transcribed_RNA"/>
</dbReference>
<keyword evidence="3 5" id="KW-0732">Signal</keyword>
<evidence type="ECO:0000256" key="1">
    <source>
        <dbReference type="ARBA" id="ARBA00004613"/>
    </source>
</evidence>
<comment type="subcellular location">
    <subcellularLocation>
        <location evidence="1">Secreted</location>
    </subcellularLocation>
</comment>
<name>A0A2I9LP27_9SCOR</name>
<evidence type="ECO:0000256" key="2">
    <source>
        <dbReference type="ARBA" id="ARBA00022525"/>
    </source>
</evidence>
<sequence length="109" mass="11638">MDPRLITILIITFCFFSVAMSLKCRSCAGVKCVDKTEEDCPGVGVTKYGCACCDICARKLDEKCGGPYNIAGICGRDLECVKPSATEGEDGSGIYFFNARGICQKKTGA</sequence>
<dbReference type="Gene3D" id="4.10.40.20">
    <property type="match status" value="1"/>
</dbReference>
<dbReference type="AlphaFoldDB" id="A0A2I9LP27"/>
<dbReference type="SUPFAM" id="SSF57184">
    <property type="entry name" value="Growth factor receptor domain"/>
    <property type="match status" value="1"/>
</dbReference>
<dbReference type="GO" id="GO:0001558">
    <property type="term" value="P:regulation of cell growth"/>
    <property type="evidence" value="ECO:0007669"/>
    <property type="project" value="InterPro"/>
</dbReference>
<reference evidence="7" key="1">
    <citation type="journal article" date="2017" name="Toxicon">
        <title>Venom-gland transcriptomics and venom proteomics of the Hentz striped scorpion (Centruroides hentzi; Buthidae) reveal high toxin diversity in a harmless member of a lethal family.</title>
        <authorList>
            <person name="Ward M.J."/>
            <person name="Ellsworth S.A."/>
            <person name="Rokyta D.R."/>
        </authorList>
    </citation>
    <scope>NUCLEOTIDE SEQUENCE</scope>
    <source>
        <tissue evidence="7">Venom gland</tissue>
    </source>
</reference>
<dbReference type="InterPro" id="IPR000867">
    <property type="entry name" value="IGFBP-like"/>
</dbReference>
<feature type="chain" id="PRO_5014409962" evidence="5">
    <location>
        <begin position="22"/>
        <end position="109"/>
    </location>
</feature>
<dbReference type="InterPro" id="IPR011390">
    <property type="entry name" value="IGFBP_rP_mac25"/>
</dbReference>